<proteinExistence type="predicted"/>
<keyword evidence="4 7" id="KW-1133">Transmembrane helix</keyword>
<feature type="transmembrane region" description="Helical" evidence="7">
    <location>
        <begin position="395"/>
        <end position="413"/>
    </location>
</feature>
<dbReference type="GO" id="GO:0006825">
    <property type="term" value="P:copper ion transport"/>
    <property type="evidence" value="ECO:0007669"/>
    <property type="project" value="InterPro"/>
</dbReference>
<feature type="region of interest" description="Disordered" evidence="6">
    <location>
        <begin position="653"/>
        <end position="704"/>
    </location>
</feature>
<evidence type="ECO:0000256" key="1">
    <source>
        <dbReference type="ARBA" id="ARBA00004651"/>
    </source>
</evidence>
<feature type="transmembrane region" description="Helical" evidence="7">
    <location>
        <begin position="138"/>
        <end position="157"/>
    </location>
</feature>
<keyword evidence="2" id="KW-1003">Cell membrane</keyword>
<evidence type="ECO:0000256" key="5">
    <source>
        <dbReference type="ARBA" id="ARBA00023136"/>
    </source>
</evidence>
<organism evidence="9">
    <name type="scientific">Nakamurella sp. A5-74</name>
    <dbReference type="NCBI Taxonomy" id="3158264"/>
    <lineage>
        <taxon>Bacteria</taxon>
        <taxon>Bacillati</taxon>
        <taxon>Actinomycetota</taxon>
        <taxon>Actinomycetes</taxon>
        <taxon>Nakamurellales</taxon>
        <taxon>Nakamurellaceae</taxon>
        <taxon>Nakamurella</taxon>
    </lineage>
</organism>
<feature type="domain" description="Copper resistance protein D" evidence="8">
    <location>
        <begin position="226"/>
        <end position="322"/>
    </location>
</feature>
<feature type="transmembrane region" description="Helical" evidence="7">
    <location>
        <begin position="164"/>
        <end position="183"/>
    </location>
</feature>
<feature type="transmembrane region" description="Helical" evidence="7">
    <location>
        <begin position="542"/>
        <end position="564"/>
    </location>
</feature>
<evidence type="ECO:0000256" key="2">
    <source>
        <dbReference type="ARBA" id="ARBA00022475"/>
    </source>
</evidence>
<dbReference type="InterPro" id="IPR008457">
    <property type="entry name" value="Cu-R_CopD_dom"/>
</dbReference>
<name>A0AAU8DT47_9ACTN</name>
<feature type="transmembrane region" description="Helical" evidence="7">
    <location>
        <begin position="595"/>
        <end position="618"/>
    </location>
</feature>
<keyword evidence="5 7" id="KW-0472">Membrane</keyword>
<feature type="transmembrane region" description="Helical" evidence="7">
    <location>
        <begin position="425"/>
        <end position="449"/>
    </location>
</feature>
<dbReference type="AlphaFoldDB" id="A0AAU8DT47"/>
<dbReference type="EMBL" id="CP159218">
    <property type="protein sequence ID" value="XCG65383.1"/>
    <property type="molecule type" value="Genomic_DNA"/>
</dbReference>
<feature type="transmembrane region" description="Helical" evidence="7">
    <location>
        <begin position="363"/>
        <end position="383"/>
    </location>
</feature>
<dbReference type="Pfam" id="PF09678">
    <property type="entry name" value="Caa3_CtaG"/>
    <property type="match status" value="1"/>
</dbReference>
<keyword evidence="3 7" id="KW-0812">Transmembrane</keyword>
<feature type="transmembrane region" description="Helical" evidence="7">
    <location>
        <begin position="483"/>
        <end position="507"/>
    </location>
</feature>
<feature type="transmembrane region" description="Helical" evidence="7">
    <location>
        <begin position="92"/>
        <end position="109"/>
    </location>
</feature>
<feature type="transmembrane region" description="Helical" evidence="7">
    <location>
        <begin position="7"/>
        <end position="27"/>
    </location>
</feature>
<evidence type="ECO:0000256" key="7">
    <source>
        <dbReference type="SAM" id="Phobius"/>
    </source>
</evidence>
<evidence type="ECO:0000313" key="9">
    <source>
        <dbReference type="EMBL" id="XCG65383.1"/>
    </source>
</evidence>
<feature type="compositionally biased region" description="Low complexity" evidence="6">
    <location>
        <begin position="672"/>
        <end position="698"/>
    </location>
</feature>
<dbReference type="InterPro" id="IPR019108">
    <property type="entry name" value="Caa3_assmbl_CtaG-rel"/>
</dbReference>
<protein>
    <submittedName>
        <fullName evidence="9">Cytochrome c oxidase assembly protein</fullName>
    </submittedName>
</protein>
<evidence type="ECO:0000259" key="8">
    <source>
        <dbReference type="Pfam" id="PF05425"/>
    </source>
</evidence>
<feature type="transmembrane region" description="Helical" evidence="7">
    <location>
        <begin position="195"/>
        <end position="216"/>
    </location>
</feature>
<feature type="transmembrane region" description="Helical" evidence="7">
    <location>
        <begin position="264"/>
        <end position="284"/>
    </location>
</feature>
<comment type="subcellular location">
    <subcellularLocation>
        <location evidence="1">Cell membrane</location>
        <topology evidence="1">Multi-pass membrane protein</topology>
    </subcellularLocation>
</comment>
<dbReference type="RefSeq" id="WP_353650988.1">
    <property type="nucleotide sequence ID" value="NZ_CP159218.1"/>
</dbReference>
<dbReference type="PANTHER" id="PTHR34820">
    <property type="entry name" value="INNER MEMBRANE PROTEIN YEBZ"/>
    <property type="match status" value="1"/>
</dbReference>
<feature type="transmembrane region" description="Helical" evidence="7">
    <location>
        <begin position="513"/>
        <end position="530"/>
    </location>
</feature>
<dbReference type="GO" id="GO:0005886">
    <property type="term" value="C:plasma membrane"/>
    <property type="evidence" value="ECO:0007669"/>
    <property type="project" value="UniProtKB-SubCell"/>
</dbReference>
<reference evidence="9" key="1">
    <citation type="submission" date="2024-05" db="EMBL/GenBank/DDBJ databases">
        <authorList>
            <person name="Cai S.Y."/>
            <person name="Jin L.M."/>
            <person name="Li H.R."/>
        </authorList>
    </citation>
    <scope>NUCLEOTIDE SEQUENCE</scope>
    <source>
        <strain evidence="9">A5-74</strain>
    </source>
</reference>
<gene>
    <name evidence="9" type="ORF">ABLG96_08920</name>
</gene>
<feature type="transmembrane region" description="Helical" evidence="7">
    <location>
        <begin position="47"/>
        <end position="71"/>
    </location>
</feature>
<evidence type="ECO:0000256" key="4">
    <source>
        <dbReference type="ARBA" id="ARBA00022989"/>
    </source>
</evidence>
<evidence type="ECO:0000256" key="6">
    <source>
        <dbReference type="SAM" id="MobiDB-lite"/>
    </source>
</evidence>
<feature type="transmembrane region" description="Helical" evidence="7">
    <location>
        <begin position="304"/>
        <end position="322"/>
    </location>
</feature>
<accession>A0AAU8DT47</accession>
<dbReference type="Pfam" id="PF05425">
    <property type="entry name" value="CopD"/>
    <property type="match status" value="1"/>
</dbReference>
<dbReference type="PANTHER" id="PTHR34820:SF4">
    <property type="entry name" value="INNER MEMBRANE PROTEIN YEBZ"/>
    <property type="match status" value="1"/>
</dbReference>
<dbReference type="InterPro" id="IPR032694">
    <property type="entry name" value="CopC/D"/>
</dbReference>
<sequence>MRWRTTGVVVAAVTIAVCVSIGLTTIVSPRATLGLPSAGDVTEWGLALVKSVFDLSAALTIGWLVAAVFLVPPRRDGVLDVGGYRAVRAASLCAMVWTAAALALVPLTVSDAAGKPLSTSLSADQITFGLQALENVRAPAWAALAAVLVAILARVVLRPGGAALVLAPALLGLIPIAVSGHAAQSGDHDLASDSMIYHLVGISIWVGGLVAVLGLLRQRVEHLGVIVRRYSLLALVSFIAVGLSGLLNAWVRFSAFSDVFGTDYGRLVVIKTLLIVLLGAAGYWHRRRTIPRLVAGSRSAIVRLATVEIAVMAATVGVAVALGRTASPPPSGAVPDNLTETLGYSLPGPPAFWNLVSAWRFDLILGTLSLVAVGLYLYGVFRLRRRGIAWATNRTVCWSLGWLTVLVATSSGIGRYGVAQFSIHMISHMALGMIAPILLVLGGPVTLLLRVLPASRAPAAPGMRELVVRAMHSPVTRFVTHPLIVLALFIGSFYAVYFTGIFAFLMAGHFGHLVMEVHFLGVGYLYYWVIIGVDSSPRRLPYMAKLGLLLAALPFHAFFGLAMMNNRTSVDPDYYRDLALPWVGDLISDQRLGGAIAWGATEIPIIIVVIALMSQWAAGDAREARRSDKLGDSKADEDLDAYNAMLAELAFREVDARQGPRRSGPSGHARQSGPSGTSGRASPSGSSGSSGATQPSGTHPDTDQ</sequence>
<feature type="transmembrane region" description="Helical" evidence="7">
    <location>
        <begin position="232"/>
        <end position="252"/>
    </location>
</feature>
<evidence type="ECO:0000256" key="3">
    <source>
        <dbReference type="ARBA" id="ARBA00022692"/>
    </source>
</evidence>